<keyword evidence="7" id="KW-1185">Reference proteome</keyword>
<comment type="cofactor">
    <cofactor evidence="1">
        <name>heme</name>
        <dbReference type="ChEBI" id="CHEBI:30413"/>
    </cofactor>
</comment>
<dbReference type="Gene3D" id="1.10.630.10">
    <property type="entry name" value="Cytochrome P450"/>
    <property type="match status" value="1"/>
</dbReference>
<reference evidence="6 7" key="1">
    <citation type="submission" date="2016-10" db="EMBL/GenBank/DDBJ databases">
        <title>The genome sequence of Colletotrichum fioriniae PJ7.</title>
        <authorList>
            <person name="Baroncelli R."/>
        </authorList>
    </citation>
    <scope>NUCLEOTIDE SEQUENCE [LARGE SCALE GENOMIC DNA]</scope>
    <source>
        <strain evidence="6">Col 31</strain>
    </source>
</reference>
<name>A0AAI9UAN0_9PEZI</name>
<dbReference type="GO" id="GO:0004497">
    <property type="term" value="F:monooxygenase activity"/>
    <property type="evidence" value="ECO:0007669"/>
    <property type="project" value="InterPro"/>
</dbReference>
<gene>
    <name evidence="6" type="ORF">CMEL01_03596</name>
</gene>
<accession>A0AAI9UAN0</accession>
<dbReference type="AlphaFoldDB" id="A0AAI9UAN0"/>
<keyword evidence="5" id="KW-0408">Iron</keyword>
<comment type="caution">
    <text evidence="6">The sequence shown here is derived from an EMBL/GenBank/DDBJ whole genome shotgun (WGS) entry which is preliminary data.</text>
</comment>
<protein>
    <submittedName>
        <fullName evidence="6">Cytochrome P450</fullName>
    </submittedName>
</protein>
<sequence>MVQRLNSVMEKEGYLLPDWIETMRAESAGFVAAGHDTTNTTLCGGIKFIADDQAVQQRLFESIQSFHTAASSEGRLPTHSDICEANIPYLDAVIEEMLRLAHTATSQDRECKEDTVILDHVIPKGTTVIVPNRGPSFTEPGYEIEERLRSPCSRKAATDFGSRVWDSQEMGKSSRIVGLYEMRRVMMNIMVLQGRPCPSALDFAVASDESWHTWK</sequence>
<dbReference type="PANTHER" id="PTHR24305">
    <property type="entry name" value="CYTOCHROME P450"/>
    <property type="match status" value="1"/>
</dbReference>
<evidence type="ECO:0000256" key="3">
    <source>
        <dbReference type="ARBA" id="ARBA00022617"/>
    </source>
</evidence>
<dbReference type="PANTHER" id="PTHR24305:SF232">
    <property type="entry name" value="P450, PUTATIVE (EUROFUNG)-RELATED"/>
    <property type="match status" value="1"/>
</dbReference>
<evidence type="ECO:0000256" key="5">
    <source>
        <dbReference type="ARBA" id="ARBA00023004"/>
    </source>
</evidence>
<dbReference type="GO" id="GO:0005506">
    <property type="term" value="F:iron ion binding"/>
    <property type="evidence" value="ECO:0007669"/>
    <property type="project" value="InterPro"/>
</dbReference>
<evidence type="ECO:0000256" key="4">
    <source>
        <dbReference type="ARBA" id="ARBA00022723"/>
    </source>
</evidence>
<dbReference type="GO" id="GO:0020037">
    <property type="term" value="F:heme binding"/>
    <property type="evidence" value="ECO:0007669"/>
    <property type="project" value="InterPro"/>
</dbReference>
<dbReference type="EMBL" id="MLGG01000024">
    <property type="protein sequence ID" value="KAK1454836.1"/>
    <property type="molecule type" value="Genomic_DNA"/>
</dbReference>
<dbReference type="InterPro" id="IPR036396">
    <property type="entry name" value="Cyt_P450_sf"/>
</dbReference>
<evidence type="ECO:0000256" key="2">
    <source>
        <dbReference type="ARBA" id="ARBA00010617"/>
    </source>
</evidence>
<dbReference type="InterPro" id="IPR050121">
    <property type="entry name" value="Cytochrome_P450_monoxygenase"/>
</dbReference>
<dbReference type="GO" id="GO:0016705">
    <property type="term" value="F:oxidoreductase activity, acting on paired donors, with incorporation or reduction of molecular oxygen"/>
    <property type="evidence" value="ECO:0007669"/>
    <property type="project" value="InterPro"/>
</dbReference>
<dbReference type="InterPro" id="IPR001128">
    <property type="entry name" value="Cyt_P450"/>
</dbReference>
<dbReference type="SUPFAM" id="SSF48264">
    <property type="entry name" value="Cytochrome P450"/>
    <property type="match status" value="1"/>
</dbReference>
<evidence type="ECO:0000256" key="1">
    <source>
        <dbReference type="ARBA" id="ARBA00001971"/>
    </source>
</evidence>
<dbReference type="Pfam" id="PF00067">
    <property type="entry name" value="p450"/>
    <property type="match status" value="1"/>
</dbReference>
<evidence type="ECO:0000313" key="6">
    <source>
        <dbReference type="EMBL" id="KAK1454836.1"/>
    </source>
</evidence>
<proteinExistence type="inferred from homology"/>
<comment type="similarity">
    <text evidence="2">Belongs to the cytochrome P450 family.</text>
</comment>
<evidence type="ECO:0000313" key="7">
    <source>
        <dbReference type="Proteomes" id="UP001239795"/>
    </source>
</evidence>
<organism evidence="6 7">
    <name type="scientific">Colletotrichum melonis</name>
    <dbReference type="NCBI Taxonomy" id="1209925"/>
    <lineage>
        <taxon>Eukaryota</taxon>
        <taxon>Fungi</taxon>
        <taxon>Dikarya</taxon>
        <taxon>Ascomycota</taxon>
        <taxon>Pezizomycotina</taxon>
        <taxon>Sordariomycetes</taxon>
        <taxon>Hypocreomycetidae</taxon>
        <taxon>Glomerellales</taxon>
        <taxon>Glomerellaceae</taxon>
        <taxon>Colletotrichum</taxon>
        <taxon>Colletotrichum acutatum species complex</taxon>
    </lineage>
</organism>
<keyword evidence="4" id="KW-0479">Metal-binding</keyword>
<keyword evidence="3" id="KW-0349">Heme</keyword>
<dbReference type="Proteomes" id="UP001239795">
    <property type="component" value="Unassembled WGS sequence"/>
</dbReference>